<sequence length="202" mass="21653">MVDPRHSAAAARGCIQAGALLFAIALAGCAQSTHRSESGASAGTANASRVPEQVRPDLYPNGAAPVPEPVVRYGRYTLVSTSPRAEQRDLLSQIIDVTVPQSMNPSVHDAMRYVLQRSGYRLCPATDEIKVLYGLPLPASQYQLGPMTLRNTVQVLAGPAWQVIVDEVSRNICFEKRPGYERIATPSPLVNASATQVEGGAR</sequence>
<dbReference type="Proteomes" id="UP000276506">
    <property type="component" value="Unassembled WGS sequence"/>
</dbReference>
<protein>
    <recommendedName>
        <fullName evidence="4">Pilus assembly protein PilL</fullName>
    </recommendedName>
</protein>
<accession>A0A3R8W0V4</accession>
<dbReference type="EMBL" id="RHQL01000023">
    <property type="protein sequence ID" value="RRV04336.1"/>
    <property type="molecule type" value="Genomic_DNA"/>
</dbReference>
<dbReference type="NCBIfam" id="TIGR03748">
    <property type="entry name" value="conj_PilL"/>
    <property type="match status" value="1"/>
</dbReference>
<gene>
    <name evidence="2" type="ORF">EGJ28_22445</name>
</gene>
<dbReference type="AlphaFoldDB" id="A0A3R8W0V4"/>
<evidence type="ECO:0000313" key="2">
    <source>
        <dbReference type="EMBL" id="RRV04336.1"/>
    </source>
</evidence>
<dbReference type="PROSITE" id="PS51257">
    <property type="entry name" value="PROKAR_LIPOPROTEIN"/>
    <property type="match status" value="1"/>
</dbReference>
<feature type="compositionally biased region" description="Polar residues" evidence="1">
    <location>
        <begin position="38"/>
        <end position="47"/>
    </location>
</feature>
<feature type="region of interest" description="Disordered" evidence="1">
    <location>
        <begin position="35"/>
        <end position="62"/>
    </location>
</feature>
<proteinExistence type="predicted"/>
<name>A0A3R8W0V4_9GAMM</name>
<evidence type="ECO:0000256" key="1">
    <source>
        <dbReference type="SAM" id="MobiDB-lite"/>
    </source>
</evidence>
<dbReference type="InterPro" id="IPR022260">
    <property type="entry name" value="Integr_conj_element_PilL"/>
</dbReference>
<reference evidence="2 3" key="1">
    <citation type="submission" date="2018-10" db="EMBL/GenBank/DDBJ databases">
        <title>Transmission dynamics of multidrug resistant bacteria on intensive care unit surfaces.</title>
        <authorList>
            <person name="D'Souza A.W."/>
            <person name="Potter R.F."/>
            <person name="Wallace M."/>
            <person name="Shupe A."/>
            <person name="Patel S."/>
            <person name="Sun S."/>
            <person name="Gul D."/>
            <person name="Kwon J.H."/>
            <person name="Andleeb S."/>
            <person name="Burnham C.-A.D."/>
            <person name="Dantas G."/>
        </authorList>
    </citation>
    <scope>NUCLEOTIDE SEQUENCE [LARGE SCALE GENOMIC DNA]</scope>
    <source>
        <strain evidence="2 3">PX_177</strain>
    </source>
</reference>
<organism evidence="2 3">
    <name type="scientific">Stutzerimonas xanthomarina</name>
    <dbReference type="NCBI Taxonomy" id="271420"/>
    <lineage>
        <taxon>Bacteria</taxon>
        <taxon>Pseudomonadati</taxon>
        <taxon>Pseudomonadota</taxon>
        <taxon>Gammaproteobacteria</taxon>
        <taxon>Pseudomonadales</taxon>
        <taxon>Pseudomonadaceae</taxon>
        <taxon>Stutzerimonas</taxon>
    </lineage>
</organism>
<evidence type="ECO:0000313" key="3">
    <source>
        <dbReference type="Proteomes" id="UP000276506"/>
    </source>
</evidence>
<comment type="caution">
    <text evidence="2">The sequence shown here is derived from an EMBL/GenBank/DDBJ whole genome shotgun (WGS) entry which is preliminary data.</text>
</comment>
<evidence type="ECO:0008006" key="4">
    <source>
        <dbReference type="Google" id="ProtNLM"/>
    </source>
</evidence>